<dbReference type="EC" id="2.4.1.-" evidence="12"/>
<dbReference type="Pfam" id="PF00852">
    <property type="entry name" value="Glyco_transf_10"/>
    <property type="match status" value="1"/>
</dbReference>
<dbReference type="Pfam" id="PF17039">
    <property type="entry name" value="Glyco_tran_10_N"/>
    <property type="match status" value="1"/>
</dbReference>
<evidence type="ECO:0000256" key="8">
    <source>
        <dbReference type="ARBA" id="ARBA00022989"/>
    </source>
</evidence>
<accession>A0A8B7PDW2</accession>
<dbReference type="Gene3D" id="3.40.50.11660">
    <property type="entry name" value="Glycosyl transferase family 10, C-terminal domain"/>
    <property type="match status" value="1"/>
</dbReference>
<dbReference type="OrthoDB" id="427096at2759"/>
<gene>
    <name evidence="17" type="primary">LOC108680079</name>
</gene>
<keyword evidence="10" id="KW-0472">Membrane</keyword>
<dbReference type="FunFam" id="3.40.50.11660:FF:000004">
    <property type="entry name" value="Glycoprotein 3-alpha-L-fucosyltransferase A"/>
    <property type="match status" value="1"/>
</dbReference>
<dbReference type="GeneID" id="108680079"/>
<dbReference type="PANTHER" id="PTHR48438:SF1">
    <property type="entry name" value="ALPHA-(1,3)-FUCOSYLTRANSFERASE C-RELATED"/>
    <property type="match status" value="1"/>
</dbReference>
<feature type="domain" description="Fucosyltransferase N-terminal" evidence="15">
    <location>
        <begin position="214"/>
        <end position="321"/>
    </location>
</feature>
<keyword evidence="11" id="KW-0325">Glycoprotein</keyword>
<evidence type="ECO:0000256" key="3">
    <source>
        <dbReference type="ARBA" id="ARBA00008919"/>
    </source>
</evidence>
<dbReference type="InterPro" id="IPR055270">
    <property type="entry name" value="Glyco_tran_10_C"/>
</dbReference>
<evidence type="ECO:0000256" key="5">
    <source>
        <dbReference type="ARBA" id="ARBA00022679"/>
    </source>
</evidence>
<dbReference type="SUPFAM" id="SSF53756">
    <property type="entry name" value="UDP-Glycosyltransferase/glycogen phosphorylase"/>
    <property type="match status" value="1"/>
</dbReference>
<proteinExistence type="inferred from homology"/>
<evidence type="ECO:0000256" key="2">
    <source>
        <dbReference type="ARBA" id="ARBA00004922"/>
    </source>
</evidence>
<keyword evidence="4 12" id="KW-0328">Glycosyltransferase</keyword>
<organism evidence="16 17">
    <name type="scientific">Hyalella azteca</name>
    <name type="common">Amphipod</name>
    <dbReference type="NCBI Taxonomy" id="294128"/>
    <lineage>
        <taxon>Eukaryota</taxon>
        <taxon>Metazoa</taxon>
        <taxon>Ecdysozoa</taxon>
        <taxon>Arthropoda</taxon>
        <taxon>Crustacea</taxon>
        <taxon>Multicrustacea</taxon>
        <taxon>Malacostraca</taxon>
        <taxon>Eumalacostraca</taxon>
        <taxon>Peracarida</taxon>
        <taxon>Amphipoda</taxon>
        <taxon>Senticaudata</taxon>
        <taxon>Talitrida</taxon>
        <taxon>Talitroidea</taxon>
        <taxon>Hyalellidae</taxon>
        <taxon>Hyalella</taxon>
    </lineage>
</organism>
<dbReference type="PANTHER" id="PTHR48438">
    <property type="entry name" value="ALPHA-(1,3)-FUCOSYLTRANSFERASE C-RELATED"/>
    <property type="match status" value="1"/>
</dbReference>
<dbReference type="GO" id="GO:0008417">
    <property type="term" value="F:fucosyltransferase activity"/>
    <property type="evidence" value="ECO:0007669"/>
    <property type="project" value="InterPro"/>
</dbReference>
<feature type="domain" description="Fucosyltransferase C-terminal" evidence="14">
    <location>
        <begin position="341"/>
        <end position="521"/>
    </location>
</feature>
<evidence type="ECO:0000313" key="17">
    <source>
        <dbReference type="RefSeq" id="XP_018024329.1"/>
    </source>
</evidence>
<dbReference type="KEGG" id="hazt:108680079"/>
<evidence type="ECO:0000259" key="15">
    <source>
        <dbReference type="Pfam" id="PF17039"/>
    </source>
</evidence>
<feature type="chain" id="PRO_5034927162" description="Fucosyltransferase" evidence="13">
    <location>
        <begin position="25"/>
        <end position="548"/>
    </location>
</feature>
<dbReference type="InterPro" id="IPR038577">
    <property type="entry name" value="GT10-like_C_sf"/>
</dbReference>
<sequence>MTRKWVGWCAASCAILFVIYSMSASNDGSVRVPKIESKRLNLGIKYQDNLSTRPYSTWPGSGHEEELHNADQMPRNSTLYQQADEKVEGEQVTNSTKIMSSVAKMISIIHNNVNEINSVTKPSSINQSTTIERNETYGALQQPPKMSALNATQSVAMRPEDNSTSALNTQIGGAVTWLQLVQADMQARPPDLVREKVRVSPGPSSPSKETRDQLKHILFWNHPTFYFGVGREPFLRAGCPVNRCYVTTDRTEVPYQEVDALVWIPLSPDKSFPPVRSPHTRYVYFLWEPPCVEREDIERINGVFNYTMTFRRDSDIYNPYGTFGALASPRTHLRTKDYARGKTNLAAWFVSNCEARSGRDILEKELERYIPVDVYGNCGTMNCPRSSYEKCYERAAATYKFYFSFENSLCDDYITEKFFLTARYDILLVVFGLGAYEEVAPPHSFINALDFPSIRHLADYLIYLDRNDTAYNEYFRWKVDFEAADSQRNFYPHHKNISWCQLCEKLHTDLDVRIHTDLNEWIKTSPSCLSSNEGAVKRFLLGETASTH</sequence>
<protein>
    <recommendedName>
        <fullName evidence="12">Fucosyltransferase</fullName>
        <ecNumber evidence="12">2.4.1.-</ecNumber>
    </recommendedName>
</protein>
<evidence type="ECO:0000256" key="7">
    <source>
        <dbReference type="ARBA" id="ARBA00022968"/>
    </source>
</evidence>
<feature type="signal peptide" evidence="13">
    <location>
        <begin position="1"/>
        <end position="24"/>
    </location>
</feature>
<evidence type="ECO:0000256" key="13">
    <source>
        <dbReference type="SAM" id="SignalP"/>
    </source>
</evidence>
<keyword evidence="8" id="KW-1133">Transmembrane helix</keyword>
<comment type="similarity">
    <text evidence="3 12">Belongs to the glycosyltransferase 10 family.</text>
</comment>
<name>A0A8B7PDW2_HYAAZ</name>
<evidence type="ECO:0000256" key="1">
    <source>
        <dbReference type="ARBA" id="ARBA00004447"/>
    </source>
</evidence>
<evidence type="ECO:0000256" key="11">
    <source>
        <dbReference type="ARBA" id="ARBA00023180"/>
    </source>
</evidence>
<evidence type="ECO:0000256" key="12">
    <source>
        <dbReference type="RuleBase" id="RU003832"/>
    </source>
</evidence>
<keyword evidence="13" id="KW-0732">Signal</keyword>
<evidence type="ECO:0000313" key="16">
    <source>
        <dbReference type="Proteomes" id="UP000694843"/>
    </source>
</evidence>
<evidence type="ECO:0000259" key="14">
    <source>
        <dbReference type="Pfam" id="PF00852"/>
    </source>
</evidence>
<evidence type="ECO:0000256" key="9">
    <source>
        <dbReference type="ARBA" id="ARBA00023034"/>
    </source>
</evidence>
<evidence type="ECO:0000256" key="10">
    <source>
        <dbReference type="ARBA" id="ARBA00023136"/>
    </source>
</evidence>
<dbReference type="InterPro" id="IPR001503">
    <property type="entry name" value="Glyco_trans_10"/>
</dbReference>
<keyword evidence="16" id="KW-1185">Reference proteome</keyword>
<evidence type="ECO:0000256" key="6">
    <source>
        <dbReference type="ARBA" id="ARBA00022692"/>
    </source>
</evidence>
<dbReference type="Proteomes" id="UP000694843">
    <property type="component" value="Unplaced"/>
</dbReference>
<keyword evidence="6 12" id="KW-0812">Transmembrane</keyword>
<keyword evidence="5 12" id="KW-0808">Transferase</keyword>
<keyword evidence="9 12" id="KW-0333">Golgi apparatus</keyword>
<evidence type="ECO:0000256" key="4">
    <source>
        <dbReference type="ARBA" id="ARBA00022676"/>
    </source>
</evidence>
<comment type="pathway">
    <text evidence="2">Protein modification; protein glycosylation.</text>
</comment>
<dbReference type="InterPro" id="IPR031481">
    <property type="entry name" value="Glyco_tran_10_N"/>
</dbReference>
<keyword evidence="7" id="KW-0735">Signal-anchor</keyword>
<comment type="subcellular location">
    <subcellularLocation>
        <location evidence="1 12">Golgi apparatus</location>
        <location evidence="1 12">Golgi stack membrane</location>
        <topology evidence="1 12">Single-pass type II membrane protein</topology>
    </subcellularLocation>
</comment>
<reference evidence="17" key="1">
    <citation type="submission" date="2025-08" db="UniProtKB">
        <authorList>
            <consortium name="RefSeq"/>
        </authorList>
    </citation>
    <scope>IDENTIFICATION</scope>
    <source>
        <tissue evidence="17">Whole organism</tissue>
    </source>
</reference>
<dbReference type="AlphaFoldDB" id="A0A8B7PDW2"/>
<dbReference type="RefSeq" id="XP_018024329.1">
    <property type="nucleotide sequence ID" value="XM_018168840.2"/>
</dbReference>
<dbReference type="GO" id="GO:0032580">
    <property type="term" value="C:Golgi cisterna membrane"/>
    <property type="evidence" value="ECO:0007669"/>
    <property type="project" value="UniProtKB-SubCell"/>
</dbReference>
<dbReference type="UniPathway" id="UPA00378"/>